<feature type="domain" description="DinB-like" evidence="1">
    <location>
        <begin position="9"/>
        <end position="151"/>
    </location>
</feature>
<proteinExistence type="predicted"/>
<gene>
    <name evidence="2" type="ORF">ACFQ1O_09560</name>
</gene>
<protein>
    <submittedName>
        <fullName evidence="2">DinB family protein</fullName>
    </submittedName>
</protein>
<dbReference type="InterPro" id="IPR024775">
    <property type="entry name" value="DinB-like"/>
</dbReference>
<reference evidence="3" key="1">
    <citation type="journal article" date="2019" name="Int. J. Syst. Evol. Microbiol.">
        <title>The Global Catalogue of Microorganisms (GCM) 10K type strain sequencing project: providing services to taxonomists for standard genome sequencing and annotation.</title>
        <authorList>
            <consortium name="The Broad Institute Genomics Platform"/>
            <consortium name="The Broad Institute Genome Sequencing Center for Infectious Disease"/>
            <person name="Wu L."/>
            <person name="Ma J."/>
        </authorList>
    </citation>
    <scope>NUCLEOTIDE SEQUENCE [LARGE SCALE GENOMIC DNA]</scope>
    <source>
        <strain evidence="3">CCUG 62114</strain>
    </source>
</reference>
<organism evidence="2 3">
    <name type="scientific">Pseudofulvibacter geojedonensis</name>
    <dbReference type="NCBI Taxonomy" id="1123758"/>
    <lineage>
        <taxon>Bacteria</taxon>
        <taxon>Pseudomonadati</taxon>
        <taxon>Bacteroidota</taxon>
        <taxon>Flavobacteriia</taxon>
        <taxon>Flavobacteriales</taxon>
        <taxon>Flavobacteriaceae</taxon>
        <taxon>Pseudofulvibacter</taxon>
    </lineage>
</organism>
<dbReference type="Gene3D" id="1.20.120.450">
    <property type="entry name" value="dinb family like domain"/>
    <property type="match status" value="1"/>
</dbReference>
<name>A0ABW3I313_9FLAO</name>
<sequence>MKIIVLKDQIHLAKEKTEKLIVDIPFEKWNETPEIIKSNINWQIGHIILANYLHGVASISGADSEFSKKVKDYIKFYGPKSNPCDFQSEKPSAKELLDAFQFTCSATFRNLKSIDTIDLDKITEVPNPSAKTKYQALKLLSQHQSWHNGQIAILKRILNI</sequence>
<dbReference type="SUPFAM" id="SSF109854">
    <property type="entry name" value="DinB/YfiT-like putative metalloenzymes"/>
    <property type="match status" value="1"/>
</dbReference>
<dbReference type="InterPro" id="IPR034660">
    <property type="entry name" value="DinB/YfiT-like"/>
</dbReference>
<dbReference type="Proteomes" id="UP001596997">
    <property type="component" value="Unassembled WGS sequence"/>
</dbReference>
<dbReference type="Pfam" id="PF12867">
    <property type="entry name" value="DinB_2"/>
    <property type="match status" value="1"/>
</dbReference>
<evidence type="ECO:0000313" key="3">
    <source>
        <dbReference type="Proteomes" id="UP001596997"/>
    </source>
</evidence>
<comment type="caution">
    <text evidence="2">The sequence shown here is derived from an EMBL/GenBank/DDBJ whole genome shotgun (WGS) entry which is preliminary data.</text>
</comment>
<dbReference type="EMBL" id="JBHTJM010000009">
    <property type="protein sequence ID" value="MFD0964251.1"/>
    <property type="molecule type" value="Genomic_DNA"/>
</dbReference>
<keyword evidence="3" id="KW-1185">Reference proteome</keyword>
<accession>A0ABW3I313</accession>
<evidence type="ECO:0000259" key="1">
    <source>
        <dbReference type="Pfam" id="PF12867"/>
    </source>
</evidence>
<dbReference type="RefSeq" id="WP_377715795.1">
    <property type="nucleotide sequence ID" value="NZ_JBHTJM010000009.1"/>
</dbReference>
<evidence type="ECO:0000313" key="2">
    <source>
        <dbReference type="EMBL" id="MFD0964251.1"/>
    </source>
</evidence>